<evidence type="ECO:0000256" key="6">
    <source>
        <dbReference type="SAM" id="Phobius"/>
    </source>
</evidence>
<comment type="similarity">
    <text evidence="2">Belongs to the DRAM/TMEM150 family.</text>
</comment>
<dbReference type="Pfam" id="PF10277">
    <property type="entry name" value="Frag1"/>
    <property type="match status" value="2"/>
</dbReference>
<evidence type="ECO:0000256" key="3">
    <source>
        <dbReference type="ARBA" id="ARBA00022692"/>
    </source>
</evidence>
<dbReference type="InterPro" id="IPR050911">
    <property type="entry name" value="DRAM/TMEM150_Autophagy_Mod"/>
</dbReference>
<reference evidence="9" key="1">
    <citation type="submission" date="2025-08" db="UniProtKB">
        <authorList>
            <consortium name="RefSeq"/>
        </authorList>
    </citation>
    <scope>IDENTIFICATION</scope>
    <source>
        <strain evidence="9">J_2021</strain>
        <tissue evidence="9">Erythrocytes</tissue>
    </source>
</reference>
<evidence type="ECO:0000256" key="4">
    <source>
        <dbReference type="ARBA" id="ARBA00022989"/>
    </source>
</evidence>
<feature type="transmembrane region" description="Helical" evidence="6">
    <location>
        <begin position="377"/>
        <end position="399"/>
    </location>
</feature>
<dbReference type="AlphaFoldDB" id="A0A8J1LVG0"/>
<dbReference type="KEGG" id="xla:121398219"/>
<dbReference type="GO" id="GO:0010506">
    <property type="term" value="P:regulation of autophagy"/>
    <property type="evidence" value="ECO:0000318"/>
    <property type="project" value="GO_Central"/>
</dbReference>
<name>A0A8J1LVG0_XENLA</name>
<dbReference type="PANTHER" id="PTHR21324">
    <property type="entry name" value="FASTING-INDUCIBLE INTEGRAL MEMBRANE PROTEIN TM6P1-RELATED"/>
    <property type="match status" value="1"/>
</dbReference>
<keyword evidence="4 6" id="KW-1133">Transmembrane helix</keyword>
<dbReference type="InterPro" id="IPR019402">
    <property type="entry name" value="CWH43_N"/>
</dbReference>
<dbReference type="PANTHER" id="PTHR21324:SF19">
    <property type="entry name" value="DNA DAMAGE-REGULATED AUTOPHAGY MODULATOR PROTEIN 1"/>
    <property type="match status" value="1"/>
</dbReference>
<keyword evidence="5 6" id="KW-0472">Membrane</keyword>
<evidence type="ECO:0000256" key="1">
    <source>
        <dbReference type="ARBA" id="ARBA00004127"/>
    </source>
</evidence>
<protein>
    <submittedName>
        <fullName evidence="9">Uncharacterized protein LOC121398219</fullName>
    </submittedName>
</protein>
<evidence type="ECO:0000256" key="5">
    <source>
        <dbReference type="ARBA" id="ARBA00023136"/>
    </source>
</evidence>
<feature type="transmembrane region" description="Helical" evidence="6">
    <location>
        <begin position="67"/>
        <end position="84"/>
    </location>
</feature>
<comment type="subcellular location">
    <subcellularLocation>
        <location evidence="1">Endomembrane system</location>
        <topology evidence="1">Multi-pass membrane protein</topology>
    </subcellularLocation>
</comment>
<dbReference type="Proteomes" id="UP000186698">
    <property type="component" value="Chromosome 9_10L"/>
</dbReference>
<feature type="domain" description="CWH43-like N-terminal" evidence="7">
    <location>
        <begin position="162"/>
        <end position="264"/>
    </location>
</feature>
<dbReference type="GeneID" id="121398219"/>
<feature type="transmembrane region" description="Helical" evidence="6">
    <location>
        <begin position="25"/>
        <end position="47"/>
    </location>
</feature>
<feature type="transmembrane region" description="Helical" evidence="6">
    <location>
        <begin position="201"/>
        <end position="223"/>
    </location>
</feature>
<proteinExistence type="inferred from homology"/>
<keyword evidence="3 6" id="KW-0812">Transmembrane</keyword>
<sequence length="511" mass="58283">MENLYNFLQCLVYILTPGRKNLRMVYFRMFVCIVTGVVLVAFPTVRITCEILKSCNEHYLKNTLSTLEWIGMLGLLCYMPTYAMELKNLTLKRPKNMKDDWICKREVSTSDEEAPEEPTPEICVHKITLLPSNQIIGLSDPNNIQGTYQLTVLKDFKSKGEESEAGHRLGAVLGFGMENVYNFLQCLVYILTPGRKNLRMVYFRMSVCIVTGVVLVAFPTVRITCEILKSCNEHYLKNTLSTLEWIGMLGLLCYMPTYAMELKNLTLKRPKNMKDDWICKREVSTSDEEAPEEPTPEICVHKITLLPSNQIIGLSDPNNIQGTYQLTVLKDFKSKGEESEAGHRLGAVLGFGMENLYNFLQCLVYILTPGRKNLRMVYFRMSVCIVTGVVLVAFPTVRITCEILKSCNEHYLKNTLSTLEWIGMLGLLCYMPTYAMELKNLTLKRPKNMKDDWICKREVSTSDEEAPEEPTPEICVHKITLLPSNQIIGLSDPNNIQGTYQLTVLKDFKSK</sequence>
<dbReference type="GO" id="GO:0005764">
    <property type="term" value="C:lysosome"/>
    <property type="evidence" value="ECO:0000318"/>
    <property type="project" value="GO_Central"/>
</dbReference>
<evidence type="ECO:0000256" key="2">
    <source>
        <dbReference type="ARBA" id="ARBA00006565"/>
    </source>
</evidence>
<feature type="transmembrane region" description="Helical" evidence="6">
    <location>
        <begin position="419"/>
        <end position="436"/>
    </location>
</feature>
<evidence type="ECO:0000313" key="9">
    <source>
        <dbReference type="RefSeq" id="XP_041433031.1"/>
    </source>
</evidence>
<evidence type="ECO:0000313" key="8">
    <source>
        <dbReference type="Proteomes" id="UP000186698"/>
    </source>
</evidence>
<accession>A0A8J1LVG0</accession>
<dbReference type="RefSeq" id="XP_041433031.1">
    <property type="nucleotide sequence ID" value="XM_041577097.1"/>
</dbReference>
<feature type="domain" description="CWH43-like N-terminal" evidence="7">
    <location>
        <begin position="338"/>
        <end position="440"/>
    </location>
</feature>
<organism evidence="8 9">
    <name type="scientific">Xenopus laevis</name>
    <name type="common">African clawed frog</name>
    <dbReference type="NCBI Taxonomy" id="8355"/>
    <lineage>
        <taxon>Eukaryota</taxon>
        <taxon>Metazoa</taxon>
        <taxon>Chordata</taxon>
        <taxon>Craniata</taxon>
        <taxon>Vertebrata</taxon>
        <taxon>Euteleostomi</taxon>
        <taxon>Amphibia</taxon>
        <taxon>Batrachia</taxon>
        <taxon>Anura</taxon>
        <taxon>Pipoidea</taxon>
        <taxon>Pipidae</taxon>
        <taxon>Xenopodinae</taxon>
        <taxon>Xenopus</taxon>
        <taxon>Xenopus</taxon>
    </lineage>
</organism>
<keyword evidence="8" id="KW-1185">Reference proteome</keyword>
<feature type="transmembrane region" description="Helical" evidence="6">
    <location>
        <begin position="243"/>
        <end position="260"/>
    </location>
</feature>
<evidence type="ECO:0000259" key="7">
    <source>
        <dbReference type="Pfam" id="PF10277"/>
    </source>
</evidence>
<gene>
    <name evidence="9" type="primary">LOC121398219</name>
</gene>